<proteinExistence type="predicted"/>
<evidence type="ECO:0000313" key="1">
    <source>
        <dbReference type="EMBL" id="SSW99912.1"/>
    </source>
</evidence>
<sequence>MEREKLQALIGEEPSFCNKGRNSSLSTANKLLISSGVVGCTIDLSKKSVDFAGLPLEFHSDGGDSGDYVPTVGRWGSEWPSPGQGSVRFRNNGLTDPECHNDVTIKATALRNYASHVAAASAVTGKSNTTNKWITEDGYNLAAFEQTVGAWQIKHPLPLPKWKAESKKVLTVENIWQYEDMVALFELLLQRMIEETHYDTVHNFLEFYQSYKKSNTKSLRRFFKNYVPPVNRRHHMCVSLGMEIISRISEVYPEIAELFYLVSCEEAVEDVPSYIDNCEEERIEMAAFSLEKEHVLVAMKINVAGRDGILILDPGYHVARAVTIMKDQVYPHTGWFTQSDEPACKREYLYVFNPNSDSFIEWRERTLRAGKSKLETSLVFVERPYMTAIDVTVRRNLVYNFRSLLSRNGKGRVCAGIYFPIANNTTDAYLTIFYDTANGQSIKSKQLFTIFNDTSRIPGSVMQHLQCLAPQLRLELDELIALLKLAADCMSDFDFVKHLLHINDDIGEMSADN</sequence>
<organism evidence="1">
    <name type="scientific">Culicoides sonorensis</name>
    <name type="common">Biting midge</name>
    <dbReference type="NCBI Taxonomy" id="179676"/>
    <lineage>
        <taxon>Eukaryota</taxon>
        <taxon>Metazoa</taxon>
        <taxon>Ecdysozoa</taxon>
        <taxon>Arthropoda</taxon>
        <taxon>Hexapoda</taxon>
        <taxon>Insecta</taxon>
        <taxon>Pterygota</taxon>
        <taxon>Neoptera</taxon>
        <taxon>Endopterygota</taxon>
        <taxon>Diptera</taxon>
        <taxon>Nematocera</taxon>
        <taxon>Chironomoidea</taxon>
        <taxon>Ceratopogonidae</taxon>
        <taxon>Ceratopogoninae</taxon>
        <taxon>Culicoides</taxon>
        <taxon>Monoculicoides</taxon>
    </lineage>
</organism>
<dbReference type="VEuPathDB" id="VectorBase:CSON000982"/>
<dbReference type="OMA" id="DQNFIGQ"/>
<dbReference type="EMBL" id="UFQT01000115">
    <property type="protein sequence ID" value="SSX20292.1"/>
    <property type="molecule type" value="Genomic_DNA"/>
</dbReference>
<accession>A0A336K7X1</accession>
<gene>
    <name evidence="1" type="primary">CSON000982</name>
</gene>
<protein>
    <submittedName>
        <fullName evidence="1">CSON000982 protein</fullName>
    </submittedName>
</protein>
<dbReference type="AlphaFoldDB" id="A0A336K7X1"/>
<reference evidence="1" key="1">
    <citation type="submission" date="2018-04" db="EMBL/GenBank/DDBJ databases">
        <authorList>
            <person name="Go L.Y."/>
            <person name="Mitchell J.A."/>
        </authorList>
    </citation>
    <scope>NUCLEOTIDE SEQUENCE</scope>
    <source>
        <tissue evidence="1">Whole organism</tissue>
    </source>
</reference>
<reference evidence="2" key="2">
    <citation type="submission" date="2018-07" db="EMBL/GenBank/DDBJ databases">
        <authorList>
            <person name="Quirk P.G."/>
            <person name="Krulwich T.A."/>
        </authorList>
    </citation>
    <scope>NUCLEOTIDE SEQUENCE</scope>
</reference>
<dbReference type="EMBL" id="UFQS01000115">
    <property type="protein sequence ID" value="SSW99912.1"/>
    <property type="molecule type" value="Genomic_DNA"/>
</dbReference>
<evidence type="ECO:0000313" key="2">
    <source>
        <dbReference type="EMBL" id="SSX20292.1"/>
    </source>
</evidence>
<name>A0A336K7X1_CULSO</name>